<dbReference type="AlphaFoldDB" id="A0A409WP41"/>
<dbReference type="EMBL" id="NHYE01004960">
    <property type="protein sequence ID" value="PPQ80278.1"/>
    <property type="molecule type" value="Genomic_DNA"/>
</dbReference>
<dbReference type="OrthoDB" id="2954877at2759"/>
<sequence>MLQAIRALANTAGAHKPLRHFATFQLLERVVFPSYYPSLNIRKGKECPGPHYILQPTSPGTSFTASTLKVPYPKTTTAFEVHHGTLTFPFSDPSNQTELREFPDVLLKLFRPKVDERSNVDGEGDASELTDGSTLAWEEAWSLCKLSELRGRVVPKYYGTFVVRRGGSEEDFFAVAVPRVKGASVYDKFKELGCTDDLDTRWYELARALSSQIFDFHQRGVCRIDSQYRNILVTGSPAETHPPRGHTSLKYSLHFMDLSNAYPTTFPPNGEPDNDESDEQYFADEMRANDIQGVDDTLIEMCSECWHYSWRCFRRRWAFYDWMLAEHAEDAWFQAWWEPFLKDHIQRGRDIILKFQKKRRRALEESALSIGKGKARARGLERVRALRKLGREVKKWKKLHAAWRVKARNTAFKRVVRDRALEDLGEPLWKVHWLRRFLRGRDISEIERKPCFVRIRETRFVVFPVMQAFTRTPGSYRSLRHFTTFHLREHVSFPAYYPSLNIRRGKESPDFHYFRQATLPGSSFTASDLEVPYPESSTAFEIHRGTLALPSSDPSGLHEVPDILLKLFRPKVDERSDVEDKDDHSELTDGSILAWEDVWSLSQLSELQGSVVPRYYGTFVVRRGDPEEELFAVAVSHVKGVSVYDKFKEWGSTNDFDTRWYSLARTIFSQIYDFHQRGVCGIDTDYPNILVIDPPAEPHPPQAHPSSKIPLHFKDLSTGYPIAFPPNDKADNDEPDEQCLADEMRRKDVRYFDDTLITMCFECWQFLYKGLRRQWAFYNWMMAEHPEDAWFQAWWEPYLKDDRRRCDPIPMFYLQRRRVLEDRGLLNQKGDSEGTRAMDRVRARWKQQREVKFWKKILVHWRDNARNAAFKDQVCDKALEDLGEPLWKVLWLRRFLRGNDDLDIENKKRFKMIREMCPNLLSNAPGSYWLKYFDGSRPPGLRVSRETVYCVGIKKKRRRVRGVLFKGLRG</sequence>
<evidence type="ECO:0000313" key="2">
    <source>
        <dbReference type="Proteomes" id="UP000284706"/>
    </source>
</evidence>
<proteinExistence type="predicted"/>
<reference evidence="1 2" key="1">
    <citation type="journal article" date="2018" name="Evol. Lett.">
        <title>Horizontal gene cluster transfer increased hallucinogenic mushroom diversity.</title>
        <authorList>
            <person name="Reynolds H.T."/>
            <person name="Vijayakumar V."/>
            <person name="Gluck-Thaler E."/>
            <person name="Korotkin H.B."/>
            <person name="Matheny P.B."/>
            <person name="Slot J.C."/>
        </authorList>
    </citation>
    <scope>NUCLEOTIDE SEQUENCE [LARGE SCALE GENOMIC DNA]</scope>
    <source>
        <strain evidence="1 2">SRW20</strain>
    </source>
</reference>
<organism evidence="1 2">
    <name type="scientific">Gymnopilus dilepis</name>
    <dbReference type="NCBI Taxonomy" id="231916"/>
    <lineage>
        <taxon>Eukaryota</taxon>
        <taxon>Fungi</taxon>
        <taxon>Dikarya</taxon>
        <taxon>Basidiomycota</taxon>
        <taxon>Agaricomycotina</taxon>
        <taxon>Agaricomycetes</taxon>
        <taxon>Agaricomycetidae</taxon>
        <taxon>Agaricales</taxon>
        <taxon>Agaricineae</taxon>
        <taxon>Hymenogastraceae</taxon>
        <taxon>Gymnopilus</taxon>
    </lineage>
</organism>
<gene>
    <name evidence="1" type="ORF">CVT26_008851</name>
</gene>
<evidence type="ECO:0008006" key="3">
    <source>
        <dbReference type="Google" id="ProtNLM"/>
    </source>
</evidence>
<accession>A0A409WP41</accession>
<name>A0A409WP41_9AGAR</name>
<protein>
    <recommendedName>
        <fullName evidence="3">Protein kinase domain-containing protein</fullName>
    </recommendedName>
</protein>
<dbReference type="InParanoid" id="A0A409WP41"/>
<comment type="caution">
    <text evidence="1">The sequence shown here is derived from an EMBL/GenBank/DDBJ whole genome shotgun (WGS) entry which is preliminary data.</text>
</comment>
<dbReference type="Proteomes" id="UP000284706">
    <property type="component" value="Unassembled WGS sequence"/>
</dbReference>
<keyword evidence="2" id="KW-1185">Reference proteome</keyword>
<evidence type="ECO:0000313" key="1">
    <source>
        <dbReference type="EMBL" id="PPQ80278.1"/>
    </source>
</evidence>